<comment type="similarity">
    <text evidence="1 5">Belongs to the pseudouridine synthase RsuA family.</text>
</comment>
<dbReference type="GO" id="GO:0016853">
    <property type="term" value="F:isomerase activity"/>
    <property type="evidence" value="ECO:0007669"/>
    <property type="project" value="UniProtKB-KW"/>
</dbReference>
<evidence type="ECO:0000256" key="4">
    <source>
        <dbReference type="PROSITE-ProRule" id="PRU00182"/>
    </source>
</evidence>
<comment type="caution">
    <text evidence="7">The sequence shown here is derived from an EMBL/GenBank/DDBJ whole genome shotgun (WGS) entry which is preliminary data.</text>
</comment>
<keyword evidence="2 4" id="KW-0694">RNA-binding</keyword>
<dbReference type="SUPFAM" id="SSF55174">
    <property type="entry name" value="Alpha-L RNA-binding motif"/>
    <property type="match status" value="1"/>
</dbReference>
<evidence type="ECO:0000313" key="7">
    <source>
        <dbReference type="EMBL" id="MEQ2710714.1"/>
    </source>
</evidence>
<dbReference type="NCBIfam" id="TIGR00093">
    <property type="entry name" value="pseudouridine synthase"/>
    <property type="match status" value="1"/>
</dbReference>
<dbReference type="InterPro" id="IPR020103">
    <property type="entry name" value="PsdUridine_synth_cat_dom_sf"/>
</dbReference>
<dbReference type="EC" id="5.4.99.-" evidence="5"/>
<dbReference type="PROSITE" id="PS50889">
    <property type="entry name" value="S4"/>
    <property type="match status" value="1"/>
</dbReference>
<keyword evidence="3 5" id="KW-0413">Isomerase</keyword>
<dbReference type="InterPro" id="IPR002942">
    <property type="entry name" value="S4_RNA-bd"/>
</dbReference>
<dbReference type="InterPro" id="IPR000748">
    <property type="entry name" value="PsdUridine_synth_RsuA/RluB/E/F"/>
</dbReference>
<feature type="domain" description="RNA-binding S4" evidence="6">
    <location>
        <begin position="8"/>
        <end position="68"/>
    </location>
</feature>
<name>A0ABV1IU14_9FIRM</name>
<evidence type="ECO:0000256" key="5">
    <source>
        <dbReference type="RuleBase" id="RU003887"/>
    </source>
</evidence>
<dbReference type="InterPro" id="IPR006145">
    <property type="entry name" value="PsdUridine_synth_RsuA/RluA"/>
</dbReference>
<dbReference type="CDD" id="cd02553">
    <property type="entry name" value="PseudoU_synth_RsuA"/>
    <property type="match status" value="1"/>
</dbReference>
<evidence type="ECO:0000256" key="2">
    <source>
        <dbReference type="ARBA" id="ARBA00022884"/>
    </source>
</evidence>
<keyword evidence="8" id="KW-1185">Reference proteome</keyword>
<dbReference type="PROSITE" id="PS01149">
    <property type="entry name" value="PSI_RSU"/>
    <property type="match status" value="1"/>
</dbReference>
<evidence type="ECO:0000313" key="8">
    <source>
        <dbReference type="Proteomes" id="UP001482154"/>
    </source>
</evidence>
<dbReference type="CDD" id="cd00165">
    <property type="entry name" value="S4"/>
    <property type="match status" value="1"/>
</dbReference>
<accession>A0ABV1IU14</accession>
<gene>
    <name evidence="7" type="ORF">AAAU51_05955</name>
</gene>
<proteinExistence type="inferred from homology"/>
<dbReference type="Pfam" id="PF01479">
    <property type="entry name" value="S4"/>
    <property type="match status" value="1"/>
</dbReference>
<dbReference type="SUPFAM" id="SSF55120">
    <property type="entry name" value="Pseudouridine synthase"/>
    <property type="match status" value="1"/>
</dbReference>
<dbReference type="InterPro" id="IPR020094">
    <property type="entry name" value="TruA/RsuA/RluB/E/F_N"/>
</dbReference>
<dbReference type="EMBL" id="JBBNIN010000006">
    <property type="protein sequence ID" value="MEQ2710714.1"/>
    <property type="molecule type" value="Genomic_DNA"/>
</dbReference>
<dbReference type="Gene3D" id="3.30.70.1560">
    <property type="entry name" value="Alpha-L RNA-binding motif"/>
    <property type="match status" value="1"/>
</dbReference>
<dbReference type="InterPro" id="IPR050343">
    <property type="entry name" value="RsuA_PseudoU_synthase"/>
</dbReference>
<sequence length="248" mass="28331">MVIMAKKTRLDKFLCDSLNITRKEAKEAIKKGKVTINGEIVKKPESKLDAEDDQVELEHQPVIFEQFHYLMLHKPQGVVSATKDDHDKTVLDLIHENFKDKLFPVGRLDKDTEGLLILTDDGMLAHELLSPKKHVDKVYFAKVSGSFTDEEVKKFQEGLDIGNGERSKEADLEILTVGEDQSEVLITITEGKFHQVKRMVKAVGSEVLYLKRLSMGSLKLDEKLELGMYRRLSETELQELKEHTNVRK</sequence>
<dbReference type="SMART" id="SM00363">
    <property type="entry name" value="S4"/>
    <property type="match status" value="1"/>
</dbReference>
<dbReference type="Pfam" id="PF00849">
    <property type="entry name" value="PseudoU_synth_2"/>
    <property type="match status" value="1"/>
</dbReference>
<dbReference type="Gene3D" id="3.30.70.580">
    <property type="entry name" value="Pseudouridine synthase I, catalytic domain, N-terminal subdomain"/>
    <property type="match status" value="1"/>
</dbReference>
<dbReference type="Proteomes" id="UP001482154">
    <property type="component" value="Unassembled WGS sequence"/>
</dbReference>
<dbReference type="PANTHER" id="PTHR47683">
    <property type="entry name" value="PSEUDOURIDINE SYNTHASE FAMILY PROTEIN-RELATED"/>
    <property type="match status" value="1"/>
</dbReference>
<dbReference type="PANTHER" id="PTHR47683:SF4">
    <property type="entry name" value="PSEUDOURIDINE SYNTHASE"/>
    <property type="match status" value="1"/>
</dbReference>
<dbReference type="Gene3D" id="3.10.290.10">
    <property type="entry name" value="RNA-binding S4 domain"/>
    <property type="match status" value="1"/>
</dbReference>
<dbReference type="InterPro" id="IPR042092">
    <property type="entry name" value="PsdUridine_s_RsuA/RluB/E/F_cat"/>
</dbReference>
<evidence type="ECO:0000256" key="1">
    <source>
        <dbReference type="ARBA" id="ARBA00008348"/>
    </source>
</evidence>
<dbReference type="RefSeq" id="WP_329964069.1">
    <property type="nucleotide sequence ID" value="NZ_JBBNIN010000006.1"/>
</dbReference>
<organism evidence="7 8">
    <name type="scientific">Anaerostipes amylophilus</name>
    <dbReference type="NCBI Taxonomy" id="2981779"/>
    <lineage>
        <taxon>Bacteria</taxon>
        <taxon>Bacillati</taxon>
        <taxon>Bacillota</taxon>
        <taxon>Clostridia</taxon>
        <taxon>Lachnospirales</taxon>
        <taxon>Lachnospiraceae</taxon>
        <taxon>Anaerostipes</taxon>
    </lineage>
</organism>
<evidence type="ECO:0000256" key="3">
    <source>
        <dbReference type="ARBA" id="ARBA00023235"/>
    </source>
</evidence>
<reference evidence="7 8" key="1">
    <citation type="submission" date="2024-04" db="EMBL/GenBank/DDBJ databases">
        <title>Human intestinal bacterial collection.</title>
        <authorList>
            <person name="Pauvert C."/>
            <person name="Hitch T.C.A."/>
            <person name="Clavel T."/>
        </authorList>
    </citation>
    <scope>NUCLEOTIDE SEQUENCE [LARGE SCALE GENOMIC DNA]</scope>
    <source>
        <strain evidence="7 8">CLA-AA-H249</strain>
    </source>
</reference>
<dbReference type="InterPro" id="IPR036986">
    <property type="entry name" value="S4_RNA-bd_sf"/>
</dbReference>
<dbReference type="InterPro" id="IPR018496">
    <property type="entry name" value="PsdUridine_synth_RsuA/RluB_CS"/>
</dbReference>
<evidence type="ECO:0000259" key="6">
    <source>
        <dbReference type="SMART" id="SM00363"/>
    </source>
</evidence>
<protein>
    <recommendedName>
        <fullName evidence="5">Pseudouridine synthase</fullName>
        <ecNumber evidence="5">5.4.99.-</ecNumber>
    </recommendedName>
</protein>